<dbReference type="EMBL" id="CP042806">
    <property type="protein sequence ID" value="QEE29613.1"/>
    <property type="molecule type" value="Genomic_DNA"/>
</dbReference>
<keyword evidence="2 4" id="KW-0238">DNA-binding</keyword>
<name>A0A5B9EBR2_9BACT</name>
<feature type="domain" description="HTH tetR-type" evidence="5">
    <location>
        <begin position="30"/>
        <end position="90"/>
    </location>
</feature>
<dbReference type="InterPro" id="IPR054156">
    <property type="entry name" value="YxaF_TetR_C"/>
</dbReference>
<gene>
    <name evidence="6" type="ORF">FTW19_17425</name>
</gene>
<evidence type="ECO:0000313" key="6">
    <source>
        <dbReference type="EMBL" id="QEE29613.1"/>
    </source>
</evidence>
<reference evidence="6 7" key="1">
    <citation type="submission" date="2019-08" db="EMBL/GenBank/DDBJ databases">
        <title>Complete genome sequence of Terriglobus albidus strain ORNL.</title>
        <authorList>
            <person name="Podar M."/>
        </authorList>
    </citation>
    <scope>NUCLEOTIDE SEQUENCE [LARGE SCALE GENOMIC DNA]</scope>
    <source>
        <strain evidence="6 7">ORNL</strain>
    </source>
</reference>
<dbReference type="Pfam" id="PF21993">
    <property type="entry name" value="TetR_C_13_2"/>
    <property type="match status" value="1"/>
</dbReference>
<dbReference type="SUPFAM" id="SSF48498">
    <property type="entry name" value="Tetracyclin repressor-like, C-terminal domain"/>
    <property type="match status" value="1"/>
</dbReference>
<dbReference type="OrthoDB" id="9814200at2"/>
<dbReference type="InterPro" id="IPR009057">
    <property type="entry name" value="Homeodomain-like_sf"/>
</dbReference>
<keyword evidence="3" id="KW-0804">Transcription</keyword>
<feature type="DNA-binding region" description="H-T-H motif" evidence="4">
    <location>
        <begin position="53"/>
        <end position="72"/>
    </location>
</feature>
<dbReference type="Gene3D" id="1.10.357.10">
    <property type="entry name" value="Tetracycline Repressor, domain 2"/>
    <property type="match status" value="1"/>
</dbReference>
<sequence>MNVLFVKLGVDLCGGFAMNSVKRSRTNNPEVLKQRVVDAAFQAFTTKGFNATGIQDLIRAVGVSGGAYSHHFPSKKDLALAVIATAIKDAVDKSWVNPVMAADSTKQGVTVVFRKIIESLDRAGTISGCPLNNLVLELSTQDSDLRAALNTVFSHWHRELAKKIQHDQTRGMLKHLRADEAATFIIATYSGAMAMAKASRSTSPLRICSKQLTSYLS</sequence>
<dbReference type="Pfam" id="PF00440">
    <property type="entry name" value="TetR_N"/>
    <property type="match status" value="1"/>
</dbReference>
<dbReference type="Proteomes" id="UP000321820">
    <property type="component" value="Chromosome"/>
</dbReference>
<dbReference type="PANTHER" id="PTHR47506:SF3">
    <property type="entry name" value="HTH-TYPE TRANSCRIPTIONAL REGULATOR LMRA"/>
    <property type="match status" value="1"/>
</dbReference>
<dbReference type="InterPro" id="IPR036271">
    <property type="entry name" value="Tet_transcr_reg_TetR-rel_C_sf"/>
</dbReference>
<protein>
    <submittedName>
        <fullName evidence="6">TetR/AcrR family transcriptional regulator</fullName>
    </submittedName>
</protein>
<dbReference type="InterPro" id="IPR001647">
    <property type="entry name" value="HTH_TetR"/>
</dbReference>
<accession>A0A5B9EBR2</accession>
<evidence type="ECO:0000256" key="3">
    <source>
        <dbReference type="ARBA" id="ARBA00023163"/>
    </source>
</evidence>
<proteinExistence type="predicted"/>
<evidence type="ECO:0000256" key="2">
    <source>
        <dbReference type="ARBA" id="ARBA00023125"/>
    </source>
</evidence>
<evidence type="ECO:0000259" key="5">
    <source>
        <dbReference type="PROSITE" id="PS50977"/>
    </source>
</evidence>
<dbReference type="AlphaFoldDB" id="A0A5B9EBR2"/>
<dbReference type="PRINTS" id="PR00455">
    <property type="entry name" value="HTHTETR"/>
</dbReference>
<keyword evidence="7" id="KW-1185">Reference proteome</keyword>
<evidence type="ECO:0000256" key="4">
    <source>
        <dbReference type="PROSITE-ProRule" id="PRU00335"/>
    </source>
</evidence>
<organism evidence="6 7">
    <name type="scientific">Terriglobus albidus</name>
    <dbReference type="NCBI Taxonomy" id="1592106"/>
    <lineage>
        <taxon>Bacteria</taxon>
        <taxon>Pseudomonadati</taxon>
        <taxon>Acidobacteriota</taxon>
        <taxon>Terriglobia</taxon>
        <taxon>Terriglobales</taxon>
        <taxon>Acidobacteriaceae</taxon>
        <taxon>Terriglobus</taxon>
    </lineage>
</organism>
<dbReference type="KEGG" id="talb:FTW19_17425"/>
<evidence type="ECO:0000256" key="1">
    <source>
        <dbReference type="ARBA" id="ARBA00023015"/>
    </source>
</evidence>
<dbReference type="RefSeq" id="WP_147648805.1">
    <property type="nucleotide sequence ID" value="NZ_CP042806.1"/>
</dbReference>
<dbReference type="PANTHER" id="PTHR47506">
    <property type="entry name" value="TRANSCRIPTIONAL REGULATORY PROTEIN"/>
    <property type="match status" value="1"/>
</dbReference>
<dbReference type="PROSITE" id="PS50977">
    <property type="entry name" value="HTH_TETR_2"/>
    <property type="match status" value="1"/>
</dbReference>
<dbReference type="GO" id="GO:0003677">
    <property type="term" value="F:DNA binding"/>
    <property type="evidence" value="ECO:0007669"/>
    <property type="project" value="UniProtKB-UniRule"/>
</dbReference>
<keyword evidence="1" id="KW-0805">Transcription regulation</keyword>
<evidence type="ECO:0000313" key="7">
    <source>
        <dbReference type="Proteomes" id="UP000321820"/>
    </source>
</evidence>
<dbReference type="SUPFAM" id="SSF46689">
    <property type="entry name" value="Homeodomain-like"/>
    <property type="match status" value="1"/>
</dbReference>